<sequence length="502" mass="55328">MNFKKNVVPAPKKPSFTGYTNDYMVQQPKKSISLLTLFVVIICTFFVAFLLFKNFDRMTNRLSSSIEADTGFQIGQSVSLSGILQANGDLISYTHTLTLSDTTVIGLKSRTLDLSIYTGQINIQWTIEKELNTLYILEVNIVSWTLASTWVSGNTWTEALLWSGSGIYIAQAGIYLPAEFGTKYIVLNQWENGVLKVKNIVTDQVISISYFACKKSDPNKNCSQLLQNIWPSAEKTVSTSYANKLYKLEWVTSWFFTNGDFYGYFINDIPEQEVIDVANAFVLPNETYVNDNLLSKIQTLCTDGNTSLLQVTTHALGMDLNGLIINLQGPTADGTATCKVFIDPSQAAGGTKLSYISNTPTVSGETGTITTSPTPTTPSTSNIDTSVKQFPINLEKTMTFTSNRGYSVIFPSMNIAYESLSADEDLGLPGVRCSTQMNVTKFSDKATLSDDPKVRIFSCTIKGTLSDIWNSILSKTSANGIQFLIQILDPSWAEFAANIQIN</sequence>
<feature type="region of interest" description="Disordered" evidence="1">
    <location>
        <begin position="364"/>
        <end position="384"/>
    </location>
</feature>
<keyword evidence="2" id="KW-0472">Membrane</keyword>
<reference evidence="3" key="1">
    <citation type="journal article" date="2012" name="Science">
        <title>Fermentation, hydrogen, and sulfur metabolism in multiple uncultivated bacterial phyla.</title>
        <authorList>
            <person name="Wrighton K.C."/>
            <person name="Thomas B.C."/>
            <person name="Sharon I."/>
            <person name="Miller C.S."/>
            <person name="Castelle C.J."/>
            <person name="VerBerkmoes N.C."/>
            <person name="Wilkins M.J."/>
            <person name="Hettich R.L."/>
            <person name="Lipton M.S."/>
            <person name="Williams K.H."/>
            <person name="Long P.E."/>
            <person name="Banfield J.F."/>
        </authorList>
    </citation>
    <scope>NUCLEOTIDE SEQUENCE [LARGE SCALE GENOMIC DNA]</scope>
</reference>
<protein>
    <submittedName>
        <fullName evidence="3">Uncharacterized protein</fullName>
    </submittedName>
</protein>
<dbReference type="EMBL" id="AMFJ01036019">
    <property type="protein sequence ID" value="EKD25598.1"/>
    <property type="molecule type" value="Genomic_DNA"/>
</dbReference>
<feature type="compositionally biased region" description="Low complexity" evidence="1">
    <location>
        <begin position="366"/>
        <end position="381"/>
    </location>
</feature>
<evidence type="ECO:0000313" key="3">
    <source>
        <dbReference type="EMBL" id="EKD25598.1"/>
    </source>
</evidence>
<gene>
    <name evidence="3" type="ORF">ACD_80C00012G0014</name>
</gene>
<name>K1XZ55_9BACT</name>
<comment type="caution">
    <text evidence="3">The sequence shown here is derived from an EMBL/GenBank/DDBJ whole genome shotgun (WGS) entry which is preliminary data.</text>
</comment>
<evidence type="ECO:0000256" key="1">
    <source>
        <dbReference type="SAM" id="MobiDB-lite"/>
    </source>
</evidence>
<dbReference type="AlphaFoldDB" id="K1XZ55"/>
<organism evidence="3">
    <name type="scientific">uncultured bacterium</name>
    <name type="common">gcode 4</name>
    <dbReference type="NCBI Taxonomy" id="1234023"/>
    <lineage>
        <taxon>Bacteria</taxon>
        <taxon>environmental samples</taxon>
    </lineage>
</organism>
<feature type="transmembrane region" description="Helical" evidence="2">
    <location>
        <begin position="32"/>
        <end position="52"/>
    </location>
</feature>
<keyword evidence="2" id="KW-1133">Transmembrane helix</keyword>
<keyword evidence="2" id="KW-0812">Transmembrane</keyword>
<accession>K1XZ55</accession>
<proteinExistence type="predicted"/>
<evidence type="ECO:0000256" key="2">
    <source>
        <dbReference type="SAM" id="Phobius"/>
    </source>
</evidence>